<dbReference type="GO" id="GO:0009306">
    <property type="term" value="P:protein secretion"/>
    <property type="evidence" value="ECO:0007669"/>
    <property type="project" value="InterPro"/>
</dbReference>
<dbReference type="InterPro" id="IPR022536">
    <property type="entry name" value="EspC"/>
</dbReference>
<reference evidence="1" key="1">
    <citation type="submission" date="2014-05" db="EMBL/GenBank/DDBJ databases">
        <authorList>
            <person name="Urmite Genomes"/>
        </authorList>
    </citation>
    <scope>NUCLEOTIDE SEQUENCE</scope>
    <source>
        <strain evidence="1">DSM 44074</strain>
    </source>
</reference>
<dbReference type="RefSeq" id="WP_042509591.1">
    <property type="nucleotide sequence ID" value="NZ_JAKNRE010000026.1"/>
</dbReference>
<name>A0AAV2WH61_MYCNE</name>
<evidence type="ECO:0000313" key="1">
    <source>
        <dbReference type="EMBL" id="CDQ43634.1"/>
    </source>
</evidence>
<dbReference type="Pfam" id="PF10824">
    <property type="entry name" value="T7SS_ESX_EspC"/>
    <property type="match status" value="1"/>
</dbReference>
<dbReference type="AlphaFoldDB" id="A0AAV2WH61"/>
<dbReference type="EMBL" id="LK021337">
    <property type="protein sequence ID" value="CDQ43634.1"/>
    <property type="molecule type" value="Genomic_DNA"/>
</dbReference>
<gene>
    <name evidence="1" type="ORF">BN1047_01505</name>
</gene>
<dbReference type="Proteomes" id="UP000028864">
    <property type="component" value="Unassembled WGS sequence"/>
</dbReference>
<accession>A0AAV2WH61</accession>
<protein>
    <recommendedName>
        <fullName evidence="3">ESX-1 secretion-associated protein</fullName>
    </recommendedName>
</protein>
<organism evidence="1 2">
    <name type="scientific">Mycolicibacterium neoaurum</name>
    <name type="common">Mycobacterium neoaurum</name>
    <dbReference type="NCBI Taxonomy" id="1795"/>
    <lineage>
        <taxon>Bacteria</taxon>
        <taxon>Bacillati</taxon>
        <taxon>Actinomycetota</taxon>
        <taxon>Actinomycetes</taxon>
        <taxon>Mycobacteriales</taxon>
        <taxon>Mycobacteriaceae</taxon>
        <taxon>Mycolicibacterium</taxon>
    </lineage>
</organism>
<evidence type="ECO:0008006" key="3">
    <source>
        <dbReference type="Google" id="ProtNLM"/>
    </source>
</evidence>
<evidence type="ECO:0000313" key="2">
    <source>
        <dbReference type="Proteomes" id="UP000028864"/>
    </source>
</evidence>
<proteinExistence type="predicted"/>
<reference evidence="1" key="2">
    <citation type="submission" date="2015-09" db="EMBL/GenBank/DDBJ databases">
        <title>Draft genome sequence of Mycobacterium neoaurum DSM 44074.</title>
        <authorList>
            <person name="Croce O."/>
            <person name="Robert C."/>
            <person name="Raoult D."/>
            <person name="Drancourt M."/>
        </authorList>
    </citation>
    <scope>NUCLEOTIDE SEQUENCE</scope>
    <source>
        <strain evidence="1">DSM 44074</strain>
    </source>
</reference>
<sequence>MATDSEQNLRVLTEHIDQIAASQGTAAGVLKVAGETVNDIGNRVSNTHGVACFASNSAIADVERARDEARKKLWHMSYDLSQRLTMASQNYSNADWRASKDIGACEF</sequence>